<keyword evidence="4 5" id="KW-0067">ATP-binding</keyword>
<keyword evidence="3 5" id="KW-0347">Helicase</keyword>
<keyword evidence="2 5" id="KW-0378">Hydrolase</keyword>
<name>A0ABQ5MRW8_9MICC</name>
<evidence type="ECO:0000256" key="2">
    <source>
        <dbReference type="ARBA" id="ARBA00022801"/>
    </source>
</evidence>
<feature type="binding site" evidence="5">
    <location>
        <begin position="210"/>
        <end position="217"/>
    </location>
    <ligand>
        <name>ATP</name>
        <dbReference type="ChEBI" id="CHEBI:30616"/>
    </ligand>
</feature>
<protein>
    <submittedName>
        <fullName evidence="7">DNA helicase</fullName>
    </submittedName>
</protein>
<sequence length="759" mass="82865">MQEGNGKMQETVAAHAELGHEREYVAGLYRRLDELRAEKQEQLDRVRRSGAVGSMQNISERDAFATMYEDRLEQLNAVDDRLVFGRLDLDGGESRYIGRIGLSTADLQRLMVDWRAPEAGVFYQATAFERHGVRRRRHLVLKGREVKAIEDDVLDASMLTDSSSLQGEGALLAALNSKRTGHMSDIVGTIQAEQDRIIRSPMPGVLVVQGGPGTGKTAVALHRAAYLLYMHRERLKSAGVLLVGPSNSFMKYIERVLPSLGETGVVMSTVGRLMPDISAVPEADPAVAELKGRASMAKVVARAVANRQRIPAGPRKLNVEGTTLTLTPRQVIRARDKARATGKPHNEARTTFVKILLRELTEQLTDALNKSAGAGNNTDRAYLTEDVRTSRDVRIALNLCWMPLTPEQLIGELFSKPAHLEAAAPGMTEQERALLQRPRDAAWTEADVALLDEAAELLGPMDASAGRDRAQREHDRARDVANAEQSLKNVDEMLKETGIDGLVSAEDLAAHNQAQETRFTAAERAASDRTWAFGHIIVDEAQELSAMQWRLLMRRCPLKSFTIVGDIAQTSSSAGAQSWQQALEPFAKDRWRLEELTVNYRTPAQIAEAAVRVANAAGQVVSAPKAVREGRWAPVVDRVDHGELAARMLDAVPQEVELLDGGLLAVIAAEHRVPHLRRALAGVYDGRVGGGAGGLDQDITVIGPKEAKGLEFDGVLLLEPAEILDDAAGRVGDLYVAMTRPTQRLRVIAARDIPAGLEG</sequence>
<keyword evidence="1 5" id="KW-0547">Nucleotide-binding</keyword>
<accession>A0ABQ5MRW8</accession>
<evidence type="ECO:0000256" key="4">
    <source>
        <dbReference type="ARBA" id="ARBA00022840"/>
    </source>
</evidence>
<dbReference type="GO" id="GO:0004386">
    <property type="term" value="F:helicase activity"/>
    <property type="evidence" value="ECO:0007669"/>
    <property type="project" value="UniProtKB-KW"/>
</dbReference>
<comment type="caution">
    <text evidence="7">The sequence shown here is derived from an EMBL/GenBank/DDBJ whole genome shotgun (WGS) entry which is preliminary data.</text>
</comment>
<dbReference type="PANTHER" id="PTHR11070:SF45">
    <property type="entry name" value="DNA 3'-5' HELICASE"/>
    <property type="match status" value="1"/>
</dbReference>
<dbReference type="InterPro" id="IPR014016">
    <property type="entry name" value="UvrD-like_ATP-bd"/>
</dbReference>
<dbReference type="Gene3D" id="3.40.50.300">
    <property type="entry name" value="P-loop containing nucleotide triphosphate hydrolases"/>
    <property type="match status" value="3"/>
</dbReference>
<evidence type="ECO:0000256" key="5">
    <source>
        <dbReference type="PROSITE-ProRule" id="PRU00560"/>
    </source>
</evidence>
<dbReference type="PROSITE" id="PS51198">
    <property type="entry name" value="UVRD_HELICASE_ATP_BIND"/>
    <property type="match status" value="1"/>
</dbReference>
<reference evidence="7 8" key="1">
    <citation type="journal article" date="2023" name="Int. J. Syst. Evol. Microbiol.">
        <title>Arthrobacter mangrovi sp. nov., an actinobacterium isolated from the rhizosphere of a mangrove.</title>
        <authorList>
            <person name="Hamada M."/>
            <person name="Saitou S."/>
            <person name="Enomoto N."/>
            <person name="Nanri K."/>
            <person name="Hidaka K."/>
            <person name="Miura T."/>
            <person name="Tamura T."/>
        </authorList>
    </citation>
    <scope>NUCLEOTIDE SEQUENCE [LARGE SCALE GENOMIC DNA]</scope>
    <source>
        <strain evidence="7 8">NBRC 112813</strain>
    </source>
</reference>
<evidence type="ECO:0000313" key="8">
    <source>
        <dbReference type="Proteomes" id="UP001209654"/>
    </source>
</evidence>
<evidence type="ECO:0000256" key="3">
    <source>
        <dbReference type="ARBA" id="ARBA00022806"/>
    </source>
</evidence>
<evidence type="ECO:0000256" key="1">
    <source>
        <dbReference type="ARBA" id="ARBA00022741"/>
    </source>
</evidence>
<dbReference type="InterPro" id="IPR027417">
    <property type="entry name" value="P-loop_NTPase"/>
</dbReference>
<feature type="domain" description="UvrD-like helicase ATP-binding" evidence="6">
    <location>
        <begin position="189"/>
        <end position="603"/>
    </location>
</feature>
<proteinExistence type="predicted"/>
<dbReference type="SUPFAM" id="SSF52540">
    <property type="entry name" value="P-loop containing nucleoside triphosphate hydrolases"/>
    <property type="match status" value="1"/>
</dbReference>
<dbReference type="InterPro" id="IPR000212">
    <property type="entry name" value="DNA_helicase_UvrD/REP"/>
</dbReference>
<dbReference type="Proteomes" id="UP001209654">
    <property type="component" value="Unassembled WGS sequence"/>
</dbReference>
<evidence type="ECO:0000259" key="6">
    <source>
        <dbReference type="PROSITE" id="PS51198"/>
    </source>
</evidence>
<dbReference type="EMBL" id="BRVS01000003">
    <property type="protein sequence ID" value="GLB66377.1"/>
    <property type="molecule type" value="Genomic_DNA"/>
</dbReference>
<organism evidence="7 8">
    <name type="scientific">Arthrobacter mangrovi</name>
    <dbReference type="NCBI Taxonomy" id="2966350"/>
    <lineage>
        <taxon>Bacteria</taxon>
        <taxon>Bacillati</taxon>
        <taxon>Actinomycetota</taxon>
        <taxon>Actinomycetes</taxon>
        <taxon>Micrococcales</taxon>
        <taxon>Micrococcaceae</taxon>
        <taxon>Arthrobacter</taxon>
    </lineage>
</organism>
<gene>
    <name evidence="7" type="ORF">AHIS1636_08160</name>
</gene>
<evidence type="ECO:0000313" key="7">
    <source>
        <dbReference type="EMBL" id="GLB66377.1"/>
    </source>
</evidence>
<dbReference type="PANTHER" id="PTHR11070">
    <property type="entry name" value="UVRD / RECB / PCRA DNA HELICASE FAMILY MEMBER"/>
    <property type="match status" value="1"/>
</dbReference>
<keyword evidence="8" id="KW-1185">Reference proteome</keyword>
<dbReference type="Pfam" id="PF13245">
    <property type="entry name" value="AAA_19"/>
    <property type="match status" value="1"/>
</dbReference>